<evidence type="ECO:0000256" key="1">
    <source>
        <dbReference type="PROSITE-ProRule" id="PRU00175"/>
    </source>
</evidence>
<accession>A0A1Q9EPS1</accession>
<evidence type="ECO:0000313" key="4">
    <source>
        <dbReference type="EMBL" id="OLQ09381.1"/>
    </source>
</evidence>
<dbReference type="Proteomes" id="UP000186817">
    <property type="component" value="Unassembled WGS sequence"/>
</dbReference>
<comment type="caution">
    <text evidence="4">The sequence shown here is derived from an EMBL/GenBank/DDBJ whole genome shotgun (WGS) entry which is preliminary data.</text>
</comment>
<keyword evidence="2" id="KW-0472">Membrane</keyword>
<protein>
    <submittedName>
        <fullName evidence="4">RING finger protein 122</fullName>
    </submittedName>
</protein>
<keyword evidence="2" id="KW-1133">Transmembrane helix</keyword>
<dbReference type="SUPFAM" id="SSF57850">
    <property type="entry name" value="RING/U-box"/>
    <property type="match status" value="1"/>
</dbReference>
<evidence type="ECO:0000256" key="2">
    <source>
        <dbReference type="SAM" id="Phobius"/>
    </source>
</evidence>
<keyword evidence="1" id="KW-0862">Zinc</keyword>
<dbReference type="Pfam" id="PF13639">
    <property type="entry name" value="zf-RING_2"/>
    <property type="match status" value="1"/>
</dbReference>
<dbReference type="EMBL" id="LSRX01000098">
    <property type="protein sequence ID" value="OLQ09381.1"/>
    <property type="molecule type" value="Genomic_DNA"/>
</dbReference>
<organism evidence="4 5">
    <name type="scientific">Symbiodinium microadriaticum</name>
    <name type="common">Dinoflagellate</name>
    <name type="synonym">Zooxanthella microadriatica</name>
    <dbReference type="NCBI Taxonomy" id="2951"/>
    <lineage>
        <taxon>Eukaryota</taxon>
        <taxon>Sar</taxon>
        <taxon>Alveolata</taxon>
        <taxon>Dinophyceae</taxon>
        <taxon>Suessiales</taxon>
        <taxon>Symbiodiniaceae</taxon>
        <taxon>Symbiodinium</taxon>
    </lineage>
</organism>
<feature type="transmembrane region" description="Helical" evidence="2">
    <location>
        <begin position="17"/>
        <end position="39"/>
    </location>
</feature>
<keyword evidence="5" id="KW-1185">Reference proteome</keyword>
<sequence length="196" mass="21839">MLGVEGNNFQHSVTRRVILACAYMAIAAGLTLPLVVTLCHTREYQLIVFIISASCFIVIVGIILEWLAQRLSTAEGPVHDMRKASRVWAPGTFEDLKNLDNESLQFFHMRIKCSPSMGKCSVNKANPASVLTPPLQATSQACVCCMDDFDATSNVAVLPCGHVFHEHCMVQWSTDWQDTSHKKLKAYWPDFGRLPI</sequence>
<dbReference type="OrthoDB" id="21204at2759"/>
<keyword evidence="1" id="KW-0479">Metal-binding</keyword>
<evidence type="ECO:0000313" key="5">
    <source>
        <dbReference type="Proteomes" id="UP000186817"/>
    </source>
</evidence>
<name>A0A1Q9EPS1_SYMMI</name>
<evidence type="ECO:0000259" key="3">
    <source>
        <dbReference type="PROSITE" id="PS50089"/>
    </source>
</evidence>
<dbReference type="InterPro" id="IPR001841">
    <property type="entry name" value="Znf_RING"/>
</dbReference>
<feature type="transmembrane region" description="Helical" evidence="2">
    <location>
        <begin position="46"/>
        <end position="68"/>
    </location>
</feature>
<dbReference type="AlphaFoldDB" id="A0A1Q9EPS1"/>
<keyword evidence="1" id="KW-0863">Zinc-finger</keyword>
<reference evidence="4 5" key="1">
    <citation type="submission" date="2016-02" db="EMBL/GenBank/DDBJ databases">
        <title>Genome analysis of coral dinoflagellate symbionts highlights evolutionary adaptations to a symbiotic lifestyle.</title>
        <authorList>
            <person name="Aranda M."/>
            <person name="Li Y."/>
            <person name="Liew Y.J."/>
            <person name="Baumgarten S."/>
            <person name="Simakov O."/>
            <person name="Wilson M."/>
            <person name="Piel J."/>
            <person name="Ashoor H."/>
            <person name="Bougouffa S."/>
            <person name="Bajic V.B."/>
            <person name="Ryu T."/>
            <person name="Ravasi T."/>
            <person name="Bayer T."/>
            <person name="Micklem G."/>
            <person name="Kim H."/>
            <person name="Bhak J."/>
            <person name="Lajeunesse T.C."/>
            <person name="Voolstra C.R."/>
        </authorList>
    </citation>
    <scope>NUCLEOTIDE SEQUENCE [LARGE SCALE GENOMIC DNA]</scope>
    <source>
        <strain evidence="4 5">CCMP2467</strain>
    </source>
</reference>
<feature type="domain" description="RING-type" evidence="3">
    <location>
        <begin position="142"/>
        <end position="172"/>
    </location>
</feature>
<dbReference type="PROSITE" id="PS50089">
    <property type="entry name" value="ZF_RING_2"/>
    <property type="match status" value="1"/>
</dbReference>
<dbReference type="InterPro" id="IPR013083">
    <property type="entry name" value="Znf_RING/FYVE/PHD"/>
</dbReference>
<dbReference type="Gene3D" id="3.30.40.10">
    <property type="entry name" value="Zinc/RING finger domain, C3HC4 (zinc finger)"/>
    <property type="match status" value="1"/>
</dbReference>
<proteinExistence type="predicted"/>
<gene>
    <name evidence="4" type="primary">RNF122</name>
    <name evidence="4" type="ORF">AK812_SmicGene7034</name>
</gene>
<keyword evidence="2" id="KW-0812">Transmembrane</keyword>
<dbReference type="GO" id="GO:0008270">
    <property type="term" value="F:zinc ion binding"/>
    <property type="evidence" value="ECO:0007669"/>
    <property type="project" value="UniProtKB-KW"/>
</dbReference>